<protein>
    <submittedName>
        <fullName evidence="1">Uncharacterized protein</fullName>
    </submittedName>
</protein>
<gene>
    <name evidence="1" type="ORF">IPJ89_02490</name>
</gene>
<sequence length="430" mass="46116">MRIQTILIIGLILLFGGLAIAQSNTATSVAVPTAVTTTSASTTTAVVADADYCHAVDVLEEKATACRAAGKSYFFKTTSSNGVRCRDIECYDPASCPDDAEYTRAIDRCVNVEKVSYTKYQDDQGCTQIKCVAAQIPPTQRPDVTPDAATYCKKLVNEKGCVEIYCNDGYRYNSCEDTAACSAPPSQGVSCKAYTDSDGCYVQSCSNGKTDRSCPDRQSVKCEVEKLDDGCYIKKCSDGTKSTSCPQQAVTCSTERDSDGCVITKCDNGKYSKECPVADPVKEVKCEVFERSDGHKIKECDNGFRVDYTDLKAYCAKTGVNYENTDTAAATKCVYGDNGEYIARVSEDGTRTECVINFEAKTRYCTDGTVVKDGRNLTDPAANASGDITTTMETTLGNTGVTTTTATDAQGNSSPLDGLARFFASIFGGK</sequence>
<dbReference type="AlphaFoldDB" id="A0A7T9DKM8"/>
<dbReference type="EMBL" id="CP064981">
    <property type="protein sequence ID" value="QQR93084.1"/>
    <property type="molecule type" value="Genomic_DNA"/>
</dbReference>
<proteinExistence type="predicted"/>
<name>A0A7T9DKM8_9ARCH</name>
<evidence type="ECO:0000313" key="1">
    <source>
        <dbReference type="EMBL" id="QQR93084.1"/>
    </source>
</evidence>
<reference evidence="1" key="1">
    <citation type="submission" date="2020-11" db="EMBL/GenBank/DDBJ databases">
        <title>Connecting structure to function with the recovery of over 1000 high-quality activated sludge metagenome-assembled genomes encoding full-length rRNA genes using long-read sequencing.</title>
        <authorList>
            <person name="Singleton C.M."/>
            <person name="Petriglieri F."/>
            <person name="Kristensen J.M."/>
            <person name="Kirkegaard R.H."/>
            <person name="Michaelsen T.Y."/>
            <person name="Andersen M.H."/>
            <person name="Karst S.M."/>
            <person name="Dueholm M.S."/>
            <person name="Nielsen P.H."/>
            <person name="Albertsen M."/>
        </authorList>
    </citation>
    <scope>NUCLEOTIDE SEQUENCE</scope>
    <source>
        <strain evidence="1">Fred_18-Q3-R57-64_BAT3C.431</strain>
    </source>
</reference>
<organism evidence="1">
    <name type="scientific">Candidatus Iainarchaeum sp</name>
    <dbReference type="NCBI Taxonomy" id="3101447"/>
    <lineage>
        <taxon>Archaea</taxon>
        <taxon>Candidatus Iainarchaeota</taxon>
        <taxon>Candidatus Iainarchaeia</taxon>
        <taxon>Candidatus Iainarchaeales</taxon>
        <taxon>Candidatus Iainarchaeaceae</taxon>
        <taxon>Candidatus Iainarchaeum</taxon>
    </lineage>
</organism>
<dbReference type="Proteomes" id="UP000596004">
    <property type="component" value="Chromosome"/>
</dbReference>
<accession>A0A7T9DKM8</accession>